<reference evidence="1" key="1">
    <citation type="submission" date="2021-02" db="EMBL/GenBank/DDBJ databases">
        <authorList>
            <consortium name="DOE Joint Genome Institute"/>
            <person name="Ahrendt S."/>
            <person name="Looney B.P."/>
            <person name="Miyauchi S."/>
            <person name="Morin E."/>
            <person name="Drula E."/>
            <person name="Courty P.E."/>
            <person name="Chicoki N."/>
            <person name="Fauchery L."/>
            <person name="Kohler A."/>
            <person name="Kuo A."/>
            <person name="Labutti K."/>
            <person name="Pangilinan J."/>
            <person name="Lipzen A."/>
            <person name="Riley R."/>
            <person name="Andreopoulos W."/>
            <person name="He G."/>
            <person name="Johnson J."/>
            <person name="Barry K.W."/>
            <person name="Grigoriev I.V."/>
            <person name="Nagy L."/>
            <person name="Hibbett D."/>
            <person name="Henrissat B."/>
            <person name="Matheny P.B."/>
            <person name="Labbe J."/>
            <person name="Martin F."/>
        </authorList>
    </citation>
    <scope>NUCLEOTIDE SEQUENCE</scope>
    <source>
        <strain evidence="1">FP105234-sp</strain>
    </source>
</reference>
<evidence type="ECO:0000313" key="2">
    <source>
        <dbReference type="Proteomes" id="UP000814033"/>
    </source>
</evidence>
<protein>
    <submittedName>
        <fullName evidence="1">Uncharacterized protein</fullName>
    </submittedName>
</protein>
<gene>
    <name evidence="1" type="ORF">FA95DRAFT_1610648</name>
</gene>
<dbReference type="Proteomes" id="UP000814033">
    <property type="component" value="Unassembled WGS sequence"/>
</dbReference>
<dbReference type="EMBL" id="MU276096">
    <property type="protein sequence ID" value="KAI0041881.1"/>
    <property type="molecule type" value="Genomic_DNA"/>
</dbReference>
<keyword evidence="2" id="KW-1185">Reference proteome</keyword>
<comment type="caution">
    <text evidence="1">The sequence shown here is derived from an EMBL/GenBank/DDBJ whole genome shotgun (WGS) entry which is preliminary data.</text>
</comment>
<name>A0ACB8RE08_9AGAM</name>
<sequence>MPSARELRLRRRNTSKGRAENPASTAPHTTGDVPPYPAPPRSLWSQPIPEEDESSLLAPTLPLHLATDGLSLYGPTSAFHLARVGNPAASEPAPPRRSSGGVRGGGRGRGRGRGQHVESGYRNTYRKYGGMAPRLQLPLPAATKRGRHPKIPPQPSGPVKKDDKDSGGAGKKLKGIFSGLKRRLFASSQAGRSKQHPAASSSETVIEALDSMPVLPSHAPARAVSMEVSSADESDVAGSMPAAMVSRTTFMSASEVSFKSVNTLSSRKSKMNMSRVPPGTAFLR</sequence>
<evidence type="ECO:0000313" key="1">
    <source>
        <dbReference type="EMBL" id="KAI0041881.1"/>
    </source>
</evidence>
<reference evidence="1" key="2">
    <citation type="journal article" date="2022" name="New Phytol.">
        <title>Evolutionary transition to the ectomycorrhizal habit in the genomes of a hyperdiverse lineage of mushroom-forming fungi.</title>
        <authorList>
            <person name="Looney B."/>
            <person name="Miyauchi S."/>
            <person name="Morin E."/>
            <person name="Drula E."/>
            <person name="Courty P.E."/>
            <person name="Kohler A."/>
            <person name="Kuo A."/>
            <person name="LaButti K."/>
            <person name="Pangilinan J."/>
            <person name="Lipzen A."/>
            <person name="Riley R."/>
            <person name="Andreopoulos W."/>
            <person name="He G."/>
            <person name="Johnson J."/>
            <person name="Nolan M."/>
            <person name="Tritt A."/>
            <person name="Barry K.W."/>
            <person name="Grigoriev I.V."/>
            <person name="Nagy L.G."/>
            <person name="Hibbett D."/>
            <person name="Henrissat B."/>
            <person name="Matheny P.B."/>
            <person name="Labbe J."/>
            <person name="Martin F.M."/>
        </authorList>
    </citation>
    <scope>NUCLEOTIDE SEQUENCE</scope>
    <source>
        <strain evidence="1">FP105234-sp</strain>
    </source>
</reference>
<proteinExistence type="predicted"/>
<organism evidence="1 2">
    <name type="scientific">Auriscalpium vulgare</name>
    <dbReference type="NCBI Taxonomy" id="40419"/>
    <lineage>
        <taxon>Eukaryota</taxon>
        <taxon>Fungi</taxon>
        <taxon>Dikarya</taxon>
        <taxon>Basidiomycota</taxon>
        <taxon>Agaricomycotina</taxon>
        <taxon>Agaricomycetes</taxon>
        <taxon>Russulales</taxon>
        <taxon>Auriscalpiaceae</taxon>
        <taxon>Auriscalpium</taxon>
    </lineage>
</organism>
<accession>A0ACB8RE08</accession>